<evidence type="ECO:0000256" key="1">
    <source>
        <dbReference type="SAM" id="MobiDB-lite"/>
    </source>
</evidence>
<sequence>MTDIIRSSQANENSSEAITSSQAISSSQLIPSSQSTDPAKEKAELERIKQREHHRKIFQKYLDDPHSDNRRRRNTL</sequence>
<comment type="caution">
    <text evidence="2">The sequence shown here is derived from an EMBL/GenBank/DDBJ whole genome shotgun (WGS) entry which is preliminary data.</text>
</comment>
<protein>
    <submittedName>
        <fullName evidence="2">Uncharacterized protein</fullName>
    </submittedName>
</protein>
<proteinExistence type="predicted"/>
<keyword evidence="3" id="KW-1185">Reference proteome</keyword>
<dbReference type="AlphaFoldDB" id="A0A814D1R2"/>
<evidence type="ECO:0000313" key="3">
    <source>
        <dbReference type="Proteomes" id="UP000663879"/>
    </source>
</evidence>
<evidence type="ECO:0000313" key="2">
    <source>
        <dbReference type="EMBL" id="CAF0949903.1"/>
    </source>
</evidence>
<dbReference type="EMBL" id="CAJNOC010002756">
    <property type="protein sequence ID" value="CAF0949903.1"/>
    <property type="molecule type" value="Genomic_DNA"/>
</dbReference>
<dbReference type="Proteomes" id="UP000663879">
    <property type="component" value="Unassembled WGS sequence"/>
</dbReference>
<feature type="compositionally biased region" description="Polar residues" evidence="1">
    <location>
        <begin position="1"/>
        <end position="13"/>
    </location>
</feature>
<name>A0A814D1R2_9BILA</name>
<gene>
    <name evidence="2" type="ORF">OXX778_LOCUS13884</name>
</gene>
<feature type="compositionally biased region" description="Basic and acidic residues" evidence="1">
    <location>
        <begin position="38"/>
        <end position="49"/>
    </location>
</feature>
<reference evidence="2" key="1">
    <citation type="submission" date="2021-02" db="EMBL/GenBank/DDBJ databases">
        <authorList>
            <person name="Nowell W R."/>
        </authorList>
    </citation>
    <scope>NUCLEOTIDE SEQUENCE</scope>
    <source>
        <strain evidence="2">Ploen Becks lab</strain>
    </source>
</reference>
<feature type="region of interest" description="Disordered" evidence="1">
    <location>
        <begin position="1"/>
        <end position="76"/>
    </location>
</feature>
<feature type="compositionally biased region" description="Low complexity" evidence="1">
    <location>
        <begin position="14"/>
        <end position="35"/>
    </location>
</feature>
<organism evidence="2 3">
    <name type="scientific">Brachionus calyciflorus</name>
    <dbReference type="NCBI Taxonomy" id="104777"/>
    <lineage>
        <taxon>Eukaryota</taxon>
        <taxon>Metazoa</taxon>
        <taxon>Spiralia</taxon>
        <taxon>Gnathifera</taxon>
        <taxon>Rotifera</taxon>
        <taxon>Eurotatoria</taxon>
        <taxon>Monogononta</taxon>
        <taxon>Pseudotrocha</taxon>
        <taxon>Ploima</taxon>
        <taxon>Brachionidae</taxon>
        <taxon>Brachionus</taxon>
    </lineage>
</organism>
<accession>A0A814D1R2</accession>